<dbReference type="EnsemblPlants" id="MELO3C022436.2.1">
    <property type="protein sequence ID" value="MELO3C022436.2.1"/>
    <property type="gene ID" value="MELO3C022436.2"/>
</dbReference>
<dbReference type="PANTHER" id="PTHR39244:SF5">
    <property type="entry name" value="NATTERIN-3-LIKE"/>
    <property type="match status" value="1"/>
</dbReference>
<protein>
    <submittedName>
        <fullName evidence="4">Uncharacterized protein LOC103499081</fullName>
    </submittedName>
</protein>
<feature type="domain" description="Agglutinin" evidence="1">
    <location>
        <begin position="156"/>
        <end position="290"/>
    </location>
</feature>
<dbReference type="AlphaFoldDB" id="A0A1S3CC26"/>
<dbReference type="CDD" id="cd20216">
    <property type="entry name" value="PFM_HFR-2-like"/>
    <property type="match status" value="1"/>
</dbReference>
<proteinExistence type="predicted"/>
<dbReference type="Proteomes" id="UP001652600">
    <property type="component" value="Chromosome 11"/>
</dbReference>
<dbReference type="OrthoDB" id="4948898at2759"/>
<dbReference type="KEGG" id="cmo:103499081"/>
<evidence type="ECO:0000259" key="1">
    <source>
        <dbReference type="SMART" id="SM00791"/>
    </source>
</evidence>
<evidence type="ECO:0000313" key="3">
    <source>
        <dbReference type="Proteomes" id="UP001652600"/>
    </source>
</evidence>
<dbReference type="SUPFAM" id="SSF50382">
    <property type="entry name" value="Agglutinin"/>
    <property type="match status" value="2"/>
</dbReference>
<dbReference type="SUPFAM" id="SSF56973">
    <property type="entry name" value="Aerolisin/ETX pore-forming domain"/>
    <property type="match status" value="1"/>
</dbReference>
<evidence type="ECO:0000313" key="4">
    <source>
        <dbReference type="RefSeq" id="XP_008460196.1"/>
    </source>
</evidence>
<reference evidence="4" key="2">
    <citation type="submission" date="2025-04" db="UniProtKB">
        <authorList>
            <consortium name="RefSeq"/>
        </authorList>
    </citation>
    <scope>IDENTIFICATION</scope>
</reference>
<name>A0A1S3CC26_CUCME</name>
<dbReference type="InterPro" id="IPR053237">
    <property type="entry name" value="Natterin_C"/>
</dbReference>
<keyword evidence="3" id="KW-1185">Reference proteome</keyword>
<dbReference type="SMR" id="A0A1S3CC26"/>
<dbReference type="eggNOG" id="ENOG502QU8X">
    <property type="taxonomic scope" value="Eukaryota"/>
</dbReference>
<dbReference type="Pfam" id="PF07468">
    <property type="entry name" value="Agglutinin"/>
    <property type="match status" value="2"/>
</dbReference>
<dbReference type="RefSeq" id="XP_008460196.1">
    <property type="nucleotide sequence ID" value="XM_008461974.1"/>
</dbReference>
<dbReference type="PANTHER" id="PTHR39244">
    <property type="entry name" value="NATTERIN-4"/>
    <property type="match status" value="1"/>
</dbReference>
<dbReference type="Gramene" id="MELO3C022436.2.1">
    <property type="protein sequence ID" value="MELO3C022436.2.1"/>
    <property type="gene ID" value="MELO3C022436.2"/>
</dbReference>
<dbReference type="InterPro" id="IPR004991">
    <property type="entry name" value="Aerolysin-like"/>
</dbReference>
<sequence>MSFLPKFAGFQNHAEGKYLQFLPDGFLRGVLQYSSDQALTPFTKFEIVPDKDGKYWHIKCCYNDKYLASSDDHNRFVTPFVSKPSENESSRPCTMFNIMSGPTTGTYYLFDVSLQTYARRCTSSRIHPNVLTTRYRRDENRHDDKLVLLVDFENIIRLPKYLSFKNNDKFLAAHTYYNSPYLQFNATDIGNPLVSHEIFNVGDGTVRIKNESTKKFWRRDPNWILADSNDQTAHDKNTLFWPVKIAKDKVALRNVANGRFVTRYTGDGKVDFLNASSETITKQAELEICEPIVSRELCDFKYRTMDAKIYDEQVLTMATEEAVNTSSKETVMTVSLKYMEEKTRAWESSLTIGVGIEASIKAGIPEILEGEIKTTYSFEGNYTWGETIQETREVTATYSVPVPPNTRMKVTLLATKAKCDIPFSYTQRDLLRNGRRVETKYDDGIFKGVYTLKFDYQNKPYPLHSK</sequence>
<dbReference type="InParanoid" id="A0A1S3CC26"/>
<dbReference type="InterPro" id="IPR008998">
    <property type="entry name" value="Agglutinin"/>
</dbReference>
<dbReference type="CDD" id="cd00257">
    <property type="entry name" value="beta-trefoil_FSCN-like"/>
    <property type="match status" value="1"/>
</dbReference>
<dbReference type="SMART" id="SM00791">
    <property type="entry name" value="Agglutinin"/>
    <property type="match status" value="1"/>
</dbReference>
<organism evidence="3 4">
    <name type="scientific">Cucumis melo</name>
    <name type="common">Muskmelon</name>
    <dbReference type="NCBI Taxonomy" id="3656"/>
    <lineage>
        <taxon>Eukaryota</taxon>
        <taxon>Viridiplantae</taxon>
        <taxon>Streptophyta</taxon>
        <taxon>Embryophyta</taxon>
        <taxon>Tracheophyta</taxon>
        <taxon>Spermatophyta</taxon>
        <taxon>Magnoliopsida</taxon>
        <taxon>eudicotyledons</taxon>
        <taxon>Gunneridae</taxon>
        <taxon>Pentapetalae</taxon>
        <taxon>rosids</taxon>
        <taxon>fabids</taxon>
        <taxon>Cucurbitales</taxon>
        <taxon>Cucurbitaceae</taxon>
        <taxon>Benincaseae</taxon>
        <taxon>Cucumis</taxon>
    </lineage>
</organism>
<gene>
    <name evidence="4" type="primary">LOC103499081</name>
    <name evidence="2" type="synonym">103499081</name>
</gene>
<dbReference type="Gene3D" id="2.80.10.50">
    <property type="match status" value="2"/>
</dbReference>
<dbReference type="Pfam" id="PF03318">
    <property type="entry name" value="ETX_MTX2"/>
    <property type="match status" value="1"/>
</dbReference>
<reference evidence="2" key="1">
    <citation type="submission" date="2023-03" db="UniProtKB">
        <authorList>
            <consortium name="EnsemblPlants"/>
        </authorList>
    </citation>
    <scope>IDENTIFICATION</scope>
</reference>
<dbReference type="Gene3D" id="2.170.15.10">
    <property type="entry name" value="Proaerolysin, chain A, domain 3"/>
    <property type="match status" value="1"/>
</dbReference>
<dbReference type="GeneID" id="103499081"/>
<evidence type="ECO:0000313" key="2">
    <source>
        <dbReference type="EnsemblPlants" id="MELO3C022436.2.1"/>
    </source>
</evidence>
<accession>A0A1S3CC26</accession>
<dbReference type="InterPro" id="IPR036242">
    <property type="entry name" value="Agglutinin_dom_sf"/>
</dbReference>